<evidence type="ECO:0000313" key="2">
    <source>
        <dbReference type="EMBL" id="ANJ67725.1"/>
    </source>
</evidence>
<feature type="chain" id="PRO_5008250444" description="Lipoprotein SmpA/OmlA domain-containing protein" evidence="1">
    <location>
        <begin position="19"/>
        <end position="107"/>
    </location>
</feature>
<feature type="signal peptide" evidence="1">
    <location>
        <begin position="1"/>
        <end position="18"/>
    </location>
</feature>
<dbReference type="STRING" id="1860122.A9404_10365"/>
<name>A0A191ZIN4_9GAMM</name>
<evidence type="ECO:0000256" key="1">
    <source>
        <dbReference type="SAM" id="SignalP"/>
    </source>
</evidence>
<gene>
    <name evidence="2" type="ORF">A9404_10365</name>
</gene>
<keyword evidence="1" id="KW-0732">Signal</keyword>
<accession>A0A191ZIN4</accession>
<sequence length="107" mass="11783">MATALAAAAVATAPFAMAQGHVDTPDVQVMSPYINTAKPGSKDYVHGMSMAQVTKRFGKPQKKLAPVPAKGDKLHPPITRWVYPEFTVYFERHTALHLVRHHPVPKK</sequence>
<reference evidence="2 3" key="1">
    <citation type="submission" date="2016-06" db="EMBL/GenBank/DDBJ databases">
        <title>Insight into the functional genes involving in sulfur oxidation in Pearl River water.</title>
        <authorList>
            <person name="Luo J."/>
            <person name="Tan X."/>
            <person name="Lin W."/>
        </authorList>
    </citation>
    <scope>NUCLEOTIDE SEQUENCE [LARGE SCALE GENOMIC DNA]</scope>
    <source>
        <strain evidence="2 3">LS2</strain>
    </source>
</reference>
<evidence type="ECO:0000313" key="3">
    <source>
        <dbReference type="Proteomes" id="UP000078596"/>
    </source>
</evidence>
<dbReference type="AlphaFoldDB" id="A0A191ZIN4"/>
<organism evidence="2 3">
    <name type="scientific">Halothiobacillus diazotrophicus</name>
    <dbReference type="NCBI Taxonomy" id="1860122"/>
    <lineage>
        <taxon>Bacteria</taxon>
        <taxon>Pseudomonadati</taxon>
        <taxon>Pseudomonadota</taxon>
        <taxon>Gammaproteobacteria</taxon>
        <taxon>Chromatiales</taxon>
        <taxon>Halothiobacillaceae</taxon>
        <taxon>Halothiobacillus</taxon>
    </lineage>
</organism>
<keyword evidence="3" id="KW-1185">Reference proteome</keyword>
<evidence type="ECO:0008006" key="4">
    <source>
        <dbReference type="Google" id="ProtNLM"/>
    </source>
</evidence>
<dbReference type="EMBL" id="CP016027">
    <property type="protein sequence ID" value="ANJ67725.1"/>
    <property type="molecule type" value="Genomic_DNA"/>
</dbReference>
<dbReference type="KEGG" id="haz:A9404_10365"/>
<dbReference type="Proteomes" id="UP000078596">
    <property type="component" value="Chromosome"/>
</dbReference>
<protein>
    <recommendedName>
        <fullName evidence="4">Lipoprotein SmpA/OmlA domain-containing protein</fullName>
    </recommendedName>
</protein>
<proteinExistence type="predicted"/>